<feature type="binding site" evidence="2">
    <location>
        <position position="103"/>
    </location>
    <ligand>
        <name>Fe cation</name>
        <dbReference type="ChEBI" id="CHEBI:24875"/>
    </ligand>
</feature>
<evidence type="ECO:0000256" key="1">
    <source>
        <dbReference type="ARBA" id="ARBA00008416"/>
    </source>
</evidence>
<evidence type="ECO:0000259" key="5">
    <source>
        <dbReference type="Pfam" id="PF17954"/>
    </source>
</evidence>
<evidence type="ECO:0000256" key="2">
    <source>
        <dbReference type="PIRSR" id="PIRSR006232-1"/>
    </source>
</evidence>
<dbReference type="EMBL" id="QKWW01000003">
    <property type="protein sequence ID" value="PZT57646.1"/>
    <property type="molecule type" value="Genomic_DNA"/>
</dbReference>
<dbReference type="AlphaFoldDB" id="A0A2W6PHJ3"/>
<dbReference type="InterPro" id="IPR014710">
    <property type="entry name" value="RmlC-like_jellyroll"/>
</dbReference>
<dbReference type="InterPro" id="IPR012093">
    <property type="entry name" value="Pirin"/>
</dbReference>
<dbReference type="PANTHER" id="PTHR43212:SF3">
    <property type="entry name" value="QUERCETIN 2,3-DIOXYGENASE"/>
    <property type="match status" value="1"/>
</dbReference>
<name>A0A2W6PHJ3_9BACL</name>
<accession>A0A2W6PHJ3</accession>
<comment type="similarity">
    <text evidence="1 3">Belongs to the pirin family.</text>
</comment>
<dbReference type="Pfam" id="PF02678">
    <property type="entry name" value="Pirin"/>
    <property type="match status" value="1"/>
</dbReference>
<keyword evidence="2" id="KW-0479">Metal-binding</keyword>
<sequence>MIKVVTSEERHTSDRCWIHSEFSFSFADYEDPSNAHFGCLLAHNDNTLMPQEGFKKHPHHNLEIVSYVISGTLKHVDSMGTEQLLEAGTAQVMSAGTGVEHSETNPSEGEPVRFLQMWFLPSHRELKPSYAFRKIEEDAYLNRLYPMVSGTSDRANESLNENENGLRVAQDVTCYLSRLESGKKLMFPQHEERRTHLFLINGHLELQCSDGNFDLKPGDAARIRKSCDLQMTSAGSEPAEFVLIDLP</sequence>
<dbReference type="RefSeq" id="WP_111268412.1">
    <property type="nucleotide sequence ID" value="NZ_QKWW01000003.1"/>
</dbReference>
<dbReference type="CDD" id="cd02910">
    <property type="entry name" value="cupin_Yhhw_N"/>
    <property type="match status" value="1"/>
</dbReference>
<dbReference type="InterPro" id="IPR011051">
    <property type="entry name" value="RmlC_Cupin_sf"/>
</dbReference>
<dbReference type="PANTHER" id="PTHR43212">
    <property type="entry name" value="QUERCETIN 2,3-DIOXYGENASE"/>
    <property type="match status" value="1"/>
</dbReference>
<feature type="binding site" evidence="2">
    <location>
        <position position="59"/>
    </location>
    <ligand>
        <name>Fe cation</name>
        <dbReference type="ChEBI" id="CHEBI:24875"/>
    </ligand>
</feature>
<evidence type="ECO:0000256" key="3">
    <source>
        <dbReference type="RuleBase" id="RU003457"/>
    </source>
</evidence>
<organism evidence="6 7">
    <name type="scientific">Paenibacillus silvae</name>
    <dbReference type="NCBI Taxonomy" id="1325358"/>
    <lineage>
        <taxon>Bacteria</taxon>
        <taxon>Bacillati</taxon>
        <taxon>Bacillota</taxon>
        <taxon>Bacilli</taxon>
        <taxon>Bacillales</taxon>
        <taxon>Paenibacillaceae</taxon>
        <taxon>Paenibacillus</taxon>
    </lineage>
</organism>
<dbReference type="InterPro" id="IPR003829">
    <property type="entry name" value="Pirin_N_dom"/>
</dbReference>
<dbReference type="Pfam" id="PF17954">
    <property type="entry name" value="Pirin_C_2"/>
    <property type="match status" value="1"/>
</dbReference>
<feature type="binding site" evidence="2">
    <location>
        <position position="57"/>
    </location>
    <ligand>
        <name>Fe cation</name>
        <dbReference type="ChEBI" id="CHEBI:24875"/>
    </ligand>
</feature>
<feature type="domain" description="Pirin N-terminal" evidence="4">
    <location>
        <begin position="11"/>
        <end position="118"/>
    </location>
</feature>
<keyword evidence="2" id="KW-0408">Iron</keyword>
<feature type="binding site" evidence="2">
    <location>
        <position position="101"/>
    </location>
    <ligand>
        <name>Fe cation</name>
        <dbReference type="ChEBI" id="CHEBI:24875"/>
    </ligand>
</feature>
<reference evidence="6 7" key="1">
    <citation type="submission" date="2018-06" db="EMBL/GenBank/DDBJ databases">
        <title>Isolation of heavy metals resistant Paenibacillus silvae NC2 from Gold-Copper mine in ZiJin, China.</title>
        <authorList>
            <person name="Xu J."/>
            <person name="Mazhar H.S."/>
            <person name="Rensing C."/>
        </authorList>
    </citation>
    <scope>NUCLEOTIDE SEQUENCE [LARGE SCALE GENOMIC DNA]</scope>
    <source>
        <strain evidence="6 7">NC2</strain>
    </source>
</reference>
<protein>
    <submittedName>
        <fullName evidence="6">Pirin family protein</fullName>
    </submittedName>
</protein>
<feature type="domain" description="Quercetin 2,3-dioxygenase C-terminal cupin" evidence="5">
    <location>
        <begin position="158"/>
        <end position="246"/>
    </location>
</feature>
<dbReference type="Proteomes" id="UP000249204">
    <property type="component" value="Unassembled WGS sequence"/>
</dbReference>
<evidence type="ECO:0000313" key="6">
    <source>
        <dbReference type="EMBL" id="PZT57646.1"/>
    </source>
</evidence>
<comment type="caution">
    <text evidence="6">The sequence shown here is derived from an EMBL/GenBank/DDBJ whole genome shotgun (WGS) entry which is preliminary data.</text>
</comment>
<dbReference type="Gene3D" id="2.60.120.10">
    <property type="entry name" value="Jelly Rolls"/>
    <property type="match status" value="2"/>
</dbReference>
<evidence type="ECO:0000313" key="7">
    <source>
        <dbReference type="Proteomes" id="UP000249204"/>
    </source>
</evidence>
<gene>
    <name evidence="6" type="ORF">DN757_01015</name>
</gene>
<dbReference type="GO" id="GO:0046872">
    <property type="term" value="F:metal ion binding"/>
    <property type="evidence" value="ECO:0007669"/>
    <property type="project" value="UniProtKB-KW"/>
</dbReference>
<dbReference type="PIRSF" id="PIRSF006232">
    <property type="entry name" value="Pirin"/>
    <property type="match status" value="1"/>
</dbReference>
<dbReference type="SUPFAM" id="SSF51182">
    <property type="entry name" value="RmlC-like cupins"/>
    <property type="match status" value="1"/>
</dbReference>
<proteinExistence type="inferred from homology"/>
<dbReference type="InterPro" id="IPR041602">
    <property type="entry name" value="Quercetinase_C"/>
</dbReference>
<evidence type="ECO:0000259" key="4">
    <source>
        <dbReference type="Pfam" id="PF02678"/>
    </source>
</evidence>
<comment type="cofactor">
    <cofactor evidence="2">
        <name>Fe cation</name>
        <dbReference type="ChEBI" id="CHEBI:24875"/>
    </cofactor>
    <text evidence="2">Binds 1 Fe cation per subunit.</text>
</comment>